<reference evidence="2" key="1">
    <citation type="submission" date="2021-04" db="EMBL/GenBank/DDBJ databases">
        <title>Genomes of microviruses identified in yellow-bellied marmot fecal samples.</title>
        <authorList>
            <person name="Varsani A."/>
            <person name="Kraberger S."/>
            <person name="Chatterjee A."/>
            <person name="Richet C."/>
            <person name="Fontenele R.S."/>
            <person name="Schmidlin K."/>
            <person name="Blumstein D.T."/>
        </authorList>
    </citation>
    <scope>NUCLEOTIDE SEQUENCE</scope>
    <source>
        <strain evidence="2">Mar28</strain>
    </source>
</reference>
<feature type="compositionally biased region" description="Low complexity" evidence="1">
    <location>
        <begin position="151"/>
        <end position="167"/>
    </location>
</feature>
<evidence type="ECO:0000256" key="1">
    <source>
        <dbReference type="SAM" id="MobiDB-lite"/>
    </source>
</evidence>
<evidence type="ECO:0000313" key="2">
    <source>
        <dbReference type="EMBL" id="QXN75120.1"/>
    </source>
</evidence>
<sequence length="367" mass="39331">MRCFMATNSAHQLYFPSSGVNHGGQVSGPPSGPDGKGNVWIQGFSFGDPRFVGDRSGNTGNAFSSGGDLYDQIARITAQNNSWSAQQAQKQMDYQTASQRTAMEFNSAEAAKNRKWQEYMSNTAHQREVADLKAAGLNPILSASGGNGAAVTSGATAAGASGQAGSRGDTDTSGTMALVNFLGSMLQANTQLQAMQTSALSNLAVADKYTQMSRLTTQMQTSTQERIAQLSAGAQLTSTEMYTMASRYAAEVGADATKVMAAIQAAASRANAIVSSETSKYGFNKQAETSKYLAILNNDVNLRLARMGYQHDFDLKEFYPSPWQVSGEIFDNFRTGVENTASSIGKWFDRFADQVTSTWAKKNASRD</sequence>
<accession>A0A8F5MIW8</accession>
<dbReference type="EMBL" id="MZ089774">
    <property type="protein sequence ID" value="QXN75120.1"/>
    <property type="molecule type" value="Genomic_DNA"/>
</dbReference>
<organism evidence="2">
    <name type="scientific">Microvirus mar28</name>
    <dbReference type="NCBI Taxonomy" id="2851161"/>
    <lineage>
        <taxon>Viruses</taxon>
        <taxon>Monodnaviria</taxon>
        <taxon>Sangervirae</taxon>
        <taxon>Phixviricota</taxon>
        <taxon>Malgrandaviricetes</taxon>
        <taxon>Petitvirales</taxon>
        <taxon>Microviridae</taxon>
    </lineage>
</organism>
<feature type="region of interest" description="Disordered" evidence="1">
    <location>
        <begin position="151"/>
        <end position="170"/>
    </location>
</feature>
<name>A0A8F5MIW8_9VIRU</name>
<proteinExistence type="predicted"/>
<protein>
    <submittedName>
        <fullName evidence="2">DNA pilot protein</fullName>
    </submittedName>
</protein>